<dbReference type="PROSITE" id="PS51257">
    <property type="entry name" value="PROKAR_LIPOPROTEIN"/>
    <property type="match status" value="1"/>
</dbReference>
<gene>
    <name evidence="1" type="ORF">HDF23_002548</name>
</gene>
<sequence>MKKSLLLLSVSLLIVTSCKKDNNKQPDKKEETCSLTEGTYTAKRTGVGQVGKTTYTYDDKGRVITLKWDSANDPYLDQYTYANDQITVKRSNGAIITYKLDNSGRIIKAIYADSHQETNYTYNTDGYLIQEVSTDGSSSKYTYTDGNLTSDAYTDSNPNYSHTATIQYTTDAAKNNLIDEQLVNWLPQHYNKALKAYFGKTSKNLPLKSFDSNGFYENYTYDKDAKSNIVKFTTTDKHEFGYVLDMKYNCK</sequence>
<organism evidence="1 2">
    <name type="scientific">Mucilaginibacter lappiensis</name>
    <dbReference type="NCBI Taxonomy" id="354630"/>
    <lineage>
        <taxon>Bacteria</taxon>
        <taxon>Pseudomonadati</taxon>
        <taxon>Bacteroidota</taxon>
        <taxon>Sphingobacteriia</taxon>
        <taxon>Sphingobacteriales</taxon>
        <taxon>Sphingobacteriaceae</taxon>
        <taxon>Mucilaginibacter</taxon>
    </lineage>
</organism>
<dbReference type="NCBIfam" id="TIGR01643">
    <property type="entry name" value="YD_repeat_2x"/>
    <property type="match status" value="1"/>
</dbReference>
<dbReference type="EMBL" id="JACHCB010000005">
    <property type="protein sequence ID" value="MBB6109799.1"/>
    <property type="molecule type" value="Genomic_DNA"/>
</dbReference>
<dbReference type="CDD" id="cd12871">
    <property type="entry name" value="Bacuni_01323_like"/>
    <property type="match status" value="1"/>
</dbReference>
<proteinExistence type="predicted"/>
<dbReference type="Gene3D" id="2.180.10.10">
    <property type="entry name" value="RHS repeat-associated core"/>
    <property type="match status" value="1"/>
</dbReference>
<dbReference type="InterPro" id="IPR006530">
    <property type="entry name" value="YD"/>
</dbReference>
<comment type="caution">
    <text evidence="1">The sequence shown here is derived from an EMBL/GenBank/DDBJ whole genome shotgun (WGS) entry which is preliminary data.</text>
</comment>
<evidence type="ECO:0000313" key="1">
    <source>
        <dbReference type="EMBL" id="MBB6109799.1"/>
    </source>
</evidence>
<reference evidence="1 2" key="1">
    <citation type="submission" date="2020-08" db="EMBL/GenBank/DDBJ databases">
        <title>Genomic Encyclopedia of Type Strains, Phase IV (KMG-V): Genome sequencing to study the core and pangenomes of soil and plant-associated prokaryotes.</title>
        <authorList>
            <person name="Whitman W."/>
        </authorList>
    </citation>
    <scope>NUCLEOTIDE SEQUENCE [LARGE SCALE GENOMIC DNA]</scope>
    <source>
        <strain evidence="1 2">ANJLi2</strain>
    </source>
</reference>
<accession>A0ABR6PKQ6</accession>
<name>A0ABR6PKQ6_9SPHI</name>
<evidence type="ECO:0000313" key="2">
    <source>
        <dbReference type="Proteomes" id="UP000541583"/>
    </source>
</evidence>
<keyword evidence="2" id="KW-1185">Reference proteome</keyword>
<protein>
    <submittedName>
        <fullName evidence="1">YD repeat-containing protein</fullName>
    </submittedName>
</protein>
<dbReference type="RefSeq" id="WP_076373575.1">
    <property type="nucleotide sequence ID" value="NZ_FTMG01000005.1"/>
</dbReference>
<dbReference type="Proteomes" id="UP000541583">
    <property type="component" value="Unassembled WGS sequence"/>
</dbReference>